<dbReference type="Pfam" id="PF01934">
    <property type="entry name" value="HepT-like"/>
    <property type="match status" value="1"/>
</dbReference>
<dbReference type="AlphaFoldDB" id="A0A941W250"/>
<gene>
    <name evidence="7" type="ORF">MAG551_00831</name>
</gene>
<evidence type="ECO:0000313" key="7">
    <source>
        <dbReference type="EMBL" id="MBS1257784.1"/>
    </source>
</evidence>
<dbReference type="PANTHER" id="PTHR34139:SF1">
    <property type="entry name" value="RNASE MJ1380-RELATED"/>
    <property type="match status" value="1"/>
</dbReference>
<evidence type="ECO:0008006" key="9">
    <source>
        <dbReference type="Google" id="ProtNLM"/>
    </source>
</evidence>
<dbReference type="Gene3D" id="1.20.120.580">
    <property type="entry name" value="bsu32300-like"/>
    <property type="match status" value="1"/>
</dbReference>
<dbReference type="GO" id="GO:0016787">
    <property type="term" value="F:hydrolase activity"/>
    <property type="evidence" value="ECO:0007669"/>
    <property type="project" value="UniProtKB-KW"/>
</dbReference>
<reference evidence="7" key="1">
    <citation type="journal article" date="2021" name="ISME J.">
        <title>Fine-scale metabolic discontinuity in a stratified prokaryote microbiome of a Red Sea deep halocline.</title>
        <authorList>
            <person name="Michoud G."/>
            <person name="Ngugi D.K."/>
            <person name="Barozzi A."/>
            <person name="Merlino G."/>
            <person name="Calleja M.L."/>
            <person name="Delgado-Huertas A."/>
            <person name="Moran X.A.G."/>
            <person name="Daffonchio D."/>
        </authorList>
    </citation>
    <scope>NUCLEOTIDE SEQUENCE</scope>
    <source>
        <strain evidence="7">SuakinDeep_MAG55_1</strain>
    </source>
</reference>
<dbReference type="PANTHER" id="PTHR34139">
    <property type="entry name" value="UPF0331 PROTEIN MJ0127"/>
    <property type="match status" value="1"/>
</dbReference>
<evidence type="ECO:0000256" key="6">
    <source>
        <dbReference type="ARBA" id="ARBA00024207"/>
    </source>
</evidence>
<dbReference type="InterPro" id="IPR051813">
    <property type="entry name" value="HepT_RNase_toxin"/>
</dbReference>
<dbReference type="InterPro" id="IPR037038">
    <property type="entry name" value="HepT-like_sf"/>
</dbReference>
<dbReference type="GO" id="GO:0000166">
    <property type="term" value="F:nucleotide binding"/>
    <property type="evidence" value="ECO:0007669"/>
    <property type="project" value="UniProtKB-KW"/>
</dbReference>
<accession>A0A941W250</accession>
<evidence type="ECO:0000256" key="3">
    <source>
        <dbReference type="ARBA" id="ARBA00022722"/>
    </source>
</evidence>
<keyword evidence="3" id="KW-0540">Nuclease</keyword>
<dbReference type="GO" id="GO:0004540">
    <property type="term" value="F:RNA nuclease activity"/>
    <property type="evidence" value="ECO:0007669"/>
    <property type="project" value="InterPro"/>
</dbReference>
<evidence type="ECO:0000256" key="2">
    <source>
        <dbReference type="ARBA" id="ARBA00022649"/>
    </source>
</evidence>
<keyword evidence="5" id="KW-0378">Hydrolase</keyword>
<organism evidence="7 8">
    <name type="scientific">Candidatus Scalindua arabica</name>
    <dbReference type="NCBI Taxonomy" id="1127984"/>
    <lineage>
        <taxon>Bacteria</taxon>
        <taxon>Pseudomonadati</taxon>
        <taxon>Planctomycetota</taxon>
        <taxon>Candidatus Brocadiia</taxon>
        <taxon>Candidatus Brocadiales</taxon>
        <taxon>Candidatus Scalinduaceae</taxon>
        <taxon>Candidatus Scalindua</taxon>
    </lineage>
</organism>
<protein>
    <recommendedName>
        <fullName evidence="9">DUF86 domain-containing protein</fullName>
    </recommendedName>
</protein>
<comment type="similarity">
    <text evidence="6">Belongs to the HepT RNase toxin family.</text>
</comment>
<keyword evidence="4" id="KW-0547">Nucleotide-binding</keyword>
<dbReference type="GO" id="GO:0110001">
    <property type="term" value="C:toxin-antitoxin complex"/>
    <property type="evidence" value="ECO:0007669"/>
    <property type="project" value="InterPro"/>
</dbReference>
<comment type="caution">
    <text evidence="7">The sequence shown here is derived from an EMBL/GenBank/DDBJ whole genome shotgun (WGS) entry which is preliminary data.</text>
</comment>
<dbReference type="InterPro" id="IPR008201">
    <property type="entry name" value="HepT-like"/>
</dbReference>
<evidence type="ECO:0000313" key="8">
    <source>
        <dbReference type="Proteomes" id="UP000722750"/>
    </source>
</evidence>
<proteinExistence type="inferred from homology"/>
<keyword evidence="2" id="KW-1277">Toxin-antitoxin system</keyword>
<dbReference type="Proteomes" id="UP000722750">
    <property type="component" value="Unassembled WGS sequence"/>
</dbReference>
<sequence length="115" mass="13730">MSPSIVDLLKHILDEARFIYNEKSTLSEEQFMVDEKTKRAFVRSLEIIGEASKNIPIEFKERYKDVEWKEMARMRDRLIHHYFGVDYCIVWNIAEENIPILIKQIANIIKELDTK</sequence>
<keyword evidence="1" id="KW-0597">Phosphoprotein</keyword>
<evidence type="ECO:0000256" key="5">
    <source>
        <dbReference type="ARBA" id="ARBA00022801"/>
    </source>
</evidence>
<evidence type="ECO:0000256" key="1">
    <source>
        <dbReference type="ARBA" id="ARBA00022553"/>
    </source>
</evidence>
<name>A0A941W250_9BACT</name>
<dbReference type="EMBL" id="JAANXD010000036">
    <property type="protein sequence ID" value="MBS1257784.1"/>
    <property type="molecule type" value="Genomic_DNA"/>
</dbReference>
<evidence type="ECO:0000256" key="4">
    <source>
        <dbReference type="ARBA" id="ARBA00022741"/>
    </source>
</evidence>